<protein>
    <recommendedName>
        <fullName evidence="4">Phage portal protein</fullName>
    </recommendedName>
</protein>
<comment type="caution">
    <text evidence="2">The sequence shown here is derived from an EMBL/GenBank/DDBJ whole genome shotgun (WGS) entry which is preliminary data.</text>
</comment>
<evidence type="ECO:0000313" key="3">
    <source>
        <dbReference type="Proteomes" id="UP000484988"/>
    </source>
</evidence>
<organism evidence="2 3">
    <name type="scientific">Streptomyces pacificus</name>
    <dbReference type="NCBI Taxonomy" id="2705029"/>
    <lineage>
        <taxon>Bacteria</taxon>
        <taxon>Bacillati</taxon>
        <taxon>Actinomycetota</taxon>
        <taxon>Actinomycetes</taxon>
        <taxon>Kitasatosporales</taxon>
        <taxon>Streptomycetaceae</taxon>
        <taxon>Streptomyces</taxon>
    </lineage>
</organism>
<dbReference type="Proteomes" id="UP000484988">
    <property type="component" value="Unassembled WGS sequence"/>
</dbReference>
<feature type="region of interest" description="Disordered" evidence="1">
    <location>
        <begin position="499"/>
        <end position="533"/>
    </location>
</feature>
<feature type="compositionally biased region" description="Acidic residues" evidence="1">
    <location>
        <begin position="511"/>
        <end position="533"/>
    </location>
</feature>
<evidence type="ECO:0000256" key="1">
    <source>
        <dbReference type="SAM" id="MobiDB-lite"/>
    </source>
</evidence>
<keyword evidence="3" id="KW-1185">Reference proteome</keyword>
<dbReference type="EMBL" id="BLLG01000006">
    <property type="protein sequence ID" value="GFH36624.1"/>
    <property type="molecule type" value="Genomic_DNA"/>
</dbReference>
<gene>
    <name evidence="2" type="ORF">SCWH03_28550</name>
</gene>
<sequence length="533" mass="59180">MPLPEKNTIWPPIHPAIRSDMEDWAAWFSANPDRLAYRYLNRHRDNSRFGPPANRPSTYRGGWVGRVARWFWGEPTPLGEKRANLHMPLARDIARTSSDLMYSEPPTLKVTTKATQARLEDLMDLGMKRTLIASGETGSALGGSYLRIVWDDEISDRPWISVVHADGAAPEFAHGDRLRAVTFWTVIESDGQRIVRHLERHEPGVILHAVYEGNELNLGKVRDLAEFRQTENLLPHRDLKIGKRLAVSYVPNTMVAPDWRDIPGAAGLGTSDYQGAEPFLSAIDETYTSWMRDIRLARSRIIVPSSFLVNQGPGMGAAWEDREVYAPMNVPPTSDQQITLNQFAIRHEEHRATIEELVGKVIRNAGYSGGTFGDDSSGPAVTATEIKARNARSMSTRARKTELGATGIADIAEVLLMLEASGMFPGVRGVEVERPDVVFQDSVQDDIKTLAETAALMKQAEAASVETMVALLHPDWDQRDQQAEVDRILKQSGRLVEDPLLLGADRPQFGDDGDGREDESDAETDDEDADAAQ</sequence>
<reference evidence="2 3" key="1">
    <citation type="submission" date="2020-02" db="EMBL/GenBank/DDBJ databases">
        <title>Whole Genome Shotgun Sequence of Streptomyces sp. strain CWH03.</title>
        <authorList>
            <person name="Dohra H."/>
            <person name="Kodani S."/>
            <person name="Yamamura H."/>
        </authorList>
    </citation>
    <scope>NUCLEOTIDE SEQUENCE [LARGE SCALE GENOMIC DNA]</scope>
    <source>
        <strain evidence="2 3">CWH03</strain>
    </source>
</reference>
<evidence type="ECO:0008006" key="4">
    <source>
        <dbReference type="Google" id="ProtNLM"/>
    </source>
</evidence>
<proteinExistence type="predicted"/>
<dbReference type="AlphaFoldDB" id="A0A6A0AXD2"/>
<dbReference type="RefSeq" id="WP_173264459.1">
    <property type="nucleotide sequence ID" value="NZ_BLLG01000006.1"/>
</dbReference>
<accession>A0A6A0AXD2</accession>
<dbReference type="Pfam" id="PF05133">
    <property type="entry name" value="SPP1_portal"/>
    <property type="match status" value="1"/>
</dbReference>
<name>A0A6A0AXD2_9ACTN</name>
<dbReference type="InterPro" id="IPR021145">
    <property type="entry name" value="Portal_protein_SPP1_Gp6-like"/>
</dbReference>
<evidence type="ECO:0000313" key="2">
    <source>
        <dbReference type="EMBL" id="GFH36624.1"/>
    </source>
</evidence>